<evidence type="ECO:0000313" key="2">
    <source>
        <dbReference type="EMBL" id="SHM17311.1"/>
    </source>
</evidence>
<dbReference type="Proteomes" id="UP000184206">
    <property type="component" value="Unassembled WGS sequence"/>
</dbReference>
<keyword evidence="3" id="KW-1185">Reference proteome</keyword>
<feature type="transmembrane region" description="Helical" evidence="1">
    <location>
        <begin position="89"/>
        <end position="109"/>
    </location>
</feature>
<feature type="transmembrane region" description="Helical" evidence="1">
    <location>
        <begin position="12"/>
        <end position="34"/>
    </location>
</feature>
<dbReference type="Pfam" id="PF06197">
    <property type="entry name" value="DUF998"/>
    <property type="match status" value="1"/>
</dbReference>
<dbReference type="RefSeq" id="WP_072710127.1">
    <property type="nucleotide sequence ID" value="NZ_FRCF01000006.1"/>
</dbReference>
<feature type="transmembrane region" description="Helical" evidence="1">
    <location>
        <begin position="121"/>
        <end position="142"/>
    </location>
</feature>
<feature type="transmembrane region" description="Helical" evidence="1">
    <location>
        <begin position="54"/>
        <end position="77"/>
    </location>
</feature>
<proteinExistence type="predicted"/>
<dbReference type="AlphaFoldDB" id="A0A1M7GM87"/>
<evidence type="ECO:0008006" key="4">
    <source>
        <dbReference type="Google" id="ProtNLM"/>
    </source>
</evidence>
<gene>
    <name evidence="2" type="ORF">SAMN02745189_01686</name>
</gene>
<evidence type="ECO:0000313" key="3">
    <source>
        <dbReference type="Proteomes" id="UP000184206"/>
    </source>
</evidence>
<feature type="transmembrane region" description="Helical" evidence="1">
    <location>
        <begin position="154"/>
        <end position="174"/>
    </location>
</feature>
<dbReference type="InterPro" id="IPR009339">
    <property type="entry name" value="DUF998"/>
</dbReference>
<organism evidence="2 3">
    <name type="scientific">Lacicoccus alkaliphilus DSM 16010</name>
    <dbReference type="NCBI Taxonomy" id="1123231"/>
    <lineage>
        <taxon>Bacteria</taxon>
        <taxon>Bacillati</taxon>
        <taxon>Bacillota</taxon>
        <taxon>Bacilli</taxon>
        <taxon>Bacillales</taxon>
        <taxon>Salinicoccaceae</taxon>
        <taxon>Lacicoccus</taxon>
    </lineage>
</organism>
<protein>
    <recommendedName>
        <fullName evidence="4">DUF998 domain-containing protein</fullName>
    </recommendedName>
</protein>
<dbReference type="EMBL" id="FRCF01000006">
    <property type="protein sequence ID" value="SHM17311.1"/>
    <property type="molecule type" value="Genomic_DNA"/>
</dbReference>
<name>A0A1M7GM87_9BACL</name>
<accession>A0A1M7GM87</accession>
<keyword evidence="1" id="KW-0812">Transmembrane</keyword>
<keyword evidence="1" id="KW-1133">Transmembrane helix</keyword>
<reference evidence="2 3" key="1">
    <citation type="submission" date="2016-11" db="EMBL/GenBank/DDBJ databases">
        <authorList>
            <person name="Jaros S."/>
            <person name="Januszkiewicz K."/>
            <person name="Wedrychowicz H."/>
        </authorList>
    </citation>
    <scope>NUCLEOTIDE SEQUENCE [LARGE SCALE GENOMIC DNA]</scope>
    <source>
        <strain evidence="2 3">DSM 16010</strain>
    </source>
</reference>
<evidence type="ECO:0000256" key="1">
    <source>
        <dbReference type="SAM" id="Phobius"/>
    </source>
</evidence>
<sequence length="211" mass="22819">MKRRLIHWLGLLGPLSLISYAAAVLLSPAAYPGYDWMSQAVSDLSAQDAPSRMLWQQLAGVYNIAGIVAVTMVGVYVENRLTKPLRTGIYLFVMMSWISALGYTIFPLTSSGSPGTLQDFIHIYIVTVMVVLLSILSLGMIMIGGFKDKQYKGLAMWAAAALTFMSAGAVGAGIVPEAYFGIPERFSVFAATAFTAVLGMYLFNGFGEMDD</sequence>
<feature type="transmembrane region" description="Helical" evidence="1">
    <location>
        <begin position="186"/>
        <end position="203"/>
    </location>
</feature>
<dbReference type="OrthoDB" id="2194874at2"/>
<keyword evidence="1" id="KW-0472">Membrane</keyword>